<feature type="compositionally biased region" description="Basic and acidic residues" evidence="1">
    <location>
        <begin position="123"/>
        <end position="158"/>
    </location>
</feature>
<sequence>MSKPEPLTPEYCDLRGYEFMPLFGHKLFASEFYTEASADEFRAGLRLWWAAWNQVPAGSLPNSDRALATLADFGRDIEAWQDVKERALHGFIECSDGRLYHPMICAEAIDSYEERLRKSKRRSDDKERLKQWREMRRNQERNESHADDTESSETEVKRVSGAYQTEERNASVQRAARRDRDRDSNTPIVPTGDEPTLDLEAEDANAGSETEGPARDFEAFWAAYPRKDGKASARKAYDKARRKIGHEAIMRAVSAWPFGENVRNGQDFRPHPASWLNGERWNDESVTAVVAAKPTASQYPPEVEAAFVAARREWARTGCEGRPPMRDDFLGVPKP</sequence>
<keyword evidence="3" id="KW-1185">Reference proteome</keyword>
<organism evidence="2 3">
    <name type="scientific">Asaia krungthepensis NRIC 0535</name>
    <dbReference type="NCBI Taxonomy" id="1307925"/>
    <lineage>
        <taxon>Bacteria</taxon>
        <taxon>Pseudomonadati</taxon>
        <taxon>Pseudomonadota</taxon>
        <taxon>Alphaproteobacteria</taxon>
        <taxon>Acetobacterales</taxon>
        <taxon>Acetobacteraceae</taxon>
        <taxon>Asaia</taxon>
    </lineage>
</organism>
<dbReference type="EMBL" id="BAPV01000012">
    <property type="protein sequence ID" value="GBQ89032.1"/>
    <property type="molecule type" value="Genomic_DNA"/>
</dbReference>
<comment type="caution">
    <text evidence="2">The sequence shown here is derived from an EMBL/GenBank/DDBJ whole genome shotgun (WGS) entry which is preliminary data.</text>
</comment>
<reference evidence="2" key="1">
    <citation type="submission" date="2013-04" db="EMBL/GenBank/DDBJ databases">
        <title>The genome sequencing project of 58 acetic acid bacteria.</title>
        <authorList>
            <person name="Okamoto-Kainuma A."/>
            <person name="Ishikawa M."/>
            <person name="Umino S."/>
            <person name="Koizumi Y."/>
            <person name="Shiwa Y."/>
            <person name="Yoshikawa H."/>
            <person name="Matsutani M."/>
            <person name="Matsushita K."/>
        </authorList>
    </citation>
    <scope>NUCLEOTIDE SEQUENCE</scope>
    <source>
        <strain evidence="2">NRIC 0535</strain>
    </source>
</reference>
<feature type="region of interest" description="Disordered" evidence="1">
    <location>
        <begin position="123"/>
        <end position="214"/>
    </location>
</feature>
<protein>
    <recommendedName>
        <fullName evidence="4">DUF1376 domain-containing protein</fullName>
    </recommendedName>
</protein>
<evidence type="ECO:0000256" key="1">
    <source>
        <dbReference type="SAM" id="MobiDB-lite"/>
    </source>
</evidence>
<evidence type="ECO:0008006" key="4">
    <source>
        <dbReference type="Google" id="ProtNLM"/>
    </source>
</evidence>
<evidence type="ECO:0000313" key="3">
    <source>
        <dbReference type="Proteomes" id="UP001062776"/>
    </source>
</evidence>
<gene>
    <name evidence="2" type="ORF">AA0535_1694</name>
</gene>
<evidence type="ECO:0000313" key="2">
    <source>
        <dbReference type="EMBL" id="GBQ89032.1"/>
    </source>
</evidence>
<dbReference type="InterPro" id="IPR010781">
    <property type="entry name" value="DUF1376"/>
</dbReference>
<accession>A0ABQ0Q333</accession>
<name>A0ABQ0Q333_9PROT</name>
<proteinExistence type="predicted"/>
<dbReference type="Pfam" id="PF07120">
    <property type="entry name" value="DUF1376"/>
    <property type="match status" value="1"/>
</dbReference>
<dbReference type="Proteomes" id="UP001062776">
    <property type="component" value="Unassembled WGS sequence"/>
</dbReference>
<dbReference type="RefSeq" id="WP_264815549.1">
    <property type="nucleotide sequence ID" value="NZ_BAPV01000012.1"/>
</dbReference>